<evidence type="ECO:0000256" key="6">
    <source>
        <dbReference type="RuleBase" id="RU003983"/>
    </source>
</evidence>
<evidence type="ECO:0000259" key="9">
    <source>
        <dbReference type="Pfam" id="PF16491"/>
    </source>
</evidence>
<evidence type="ECO:0000313" key="10">
    <source>
        <dbReference type="EMBL" id="MFC5405281.1"/>
    </source>
</evidence>
<proteinExistence type="inferred from homology"/>
<evidence type="ECO:0000256" key="2">
    <source>
        <dbReference type="ARBA" id="ARBA00022723"/>
    </source>
</evidence>
<dbReference type="InterPro" id="IPR001915">
    <property type="entry name" value="Peptidase_M48"/>
</dbReference>
<keyword evidence="5 6" id="KW-0482">Metalloprotease</keyword>
<feature type="transmembrane region" description="Helical" evidence="7">
    <location>
        <begin position="107"/>
        <end position="125"/>
    </location>
</feature>
<feature type="transmembrane region" description="Helical" evidence="7">
    <location>
        <begin position="67"/>
        <end position="86"/>
    </location>
</feature>
<keyword evidence="7" id="KW-0812">Transmembrane</keyword>
<dbReference type="Pfam" id="PF16491">
    <property type="entry name" value="Peptidase_M48_N"/>
    <property type="match status" value="1"/>
</dbReference>
<dbReference type="InterPro" id="IPR032456">
    <property type="entry name" value="Peptidase_M48_N"/>
</dbReference>
<comment type="similarity">
    <text evidence="6">Belongs to the peptidase M48 family.</text>
</comment>
<dbReference type="Gene3D" id="3.30.2010.10">
    <property type="entry name" value="Metalloproteases ('zincins'), catalytic domain"/>
    <property type="match status" value="1"/>
</dbReference>
<feature type="transmembrane region" description="Helical" evidence="7">
    <location>
        <begin position="292"/>
        <end position="313"/>
    </location>
</feature>
<organism evidence="10 11">
    <name type="scientific">Cohnella soli</name>
    <dbReference type="NCBI Taxonomy" id="425005"/>
    <lineage>
        <taxon>Bacteria</taxon>
        <taxon>Bacillati</taxon>
        <taxon>Bacillota</taxon>
        <taxon>Bacilli</taxon>
        <taxon>Bacillales</taxon>
        <taxon>Paenibacillaceae</taxon>
        <taxon>Cohnella</taxon>
    </lineage>
</organism>
<evidence type="ECO:0000256" key="1">
    <source>
        <dbReference type="ARBA" id="ARBA00022670"/>
    </source>
</evidence>
<name>A0ABW0HVM5_9BACL</name>
<accession>A0ABW0HVM5</accession>
<gene>
    <name evidence="10" type="ORF">ACFPOF_21275</name>
</gene>
<protein>
    <submittedName>
        <fullName evidence="10">M48 family metallopeptidase</fullName>
    </submittedName>
</protein>
<comment type="caution">
    <text evidence="10">The sequence shown here is derived from an EMBL/GenBank/DDBJ whole genome shotgun (WGS) entry which is preliminary data.</text>
</comment>
<evidence type="ECO:0000313" key="11">
    <source>
        <dbReference type="Proteomes" id="UP001596113"/>
    </source>
</evidence>
<evidence type="ECO:0000256" key="5">
    <source>
        <dbReference type="ARBA" id="ARBA00023049"/>
    </source>
</evidence>
<dbReference type="InterPro" id="IPR027057">
    <property type="entry name" value="CAXX_Prtase_1"/>
</dbReference>
<feature type="domain" description="CAAX prenyl protease 1 N-terminal" evidence="9">
    <location>
        <begin position="35"/>
        <end position="206"/>
    </location>
</feature>
<evidence type="ECO:0000256" key="4">
    <source>
        <dbReference type="ARBA" id="ARBA00022833"/>
    </source>
</evidence>
<sequence length="424" mass="47558">MLKSQRAGIGKYAVLLAVYAVVMAAYVWYTSPNKVPAAFAGTAADPSTFFSPEQLRDSANINAVRNWLFFMSGPWEWLIYFILLAGGMARSWRDRLERTGLPVWIRFPVYALLIDGTAFVLYLPLRIAGYKLSRAYGISTQPALGWLRDKLVAFGIGYVTLLAVSGVAFWIIAKGGRWWLKLWLLSIPFTVFMMYVQPVVIDPLYNDFKRLSDPKLEARILELAAKADIPAHRVYEVDMSEKTNAMNAYVNGIGSSLRIVLWDTTLKKLTEQEILLVMAHEMGHYVKHHLEWSAVGAVGSSLVLLLIGGRLFLLVIRKRGERWGIRSPSDMAALPLAMLLLSILSFASLPVSNAVSRHAEAAADHYAMQLIGSAEGSTTMNQKMSVTVLGDVNPPLLVKWFRDDHPSDLERIRDAERFEREHGR</sequence>
<dbReference type="Proteomes" id="UP001596113">
    <property type="component" value="Unassembled WGS sequence"/>
</dbReference>
<keyword evidence="3 6" id="KW-0378">Hydrolase</keyword>
<keyword evidence="7" id="KW-0472">Membrane</keyword>
<dbReference type="RefSeq" id="WP_378136387.1">
    <property type="nucleotide sequence ID" value="NZ_JBHSMI010000029.1"/>
</dbReference>
<evidence type="ECO:0000259" key="8">
    <source>
        <dbReference type="Pfam" id="PF01435"/>
    </source>
</evidence>
<keyword evidence="4 6" id="KW-0862">Zinc</keyword>
<keyword evidence="11" id="KW-1185">Reference proteome</keyword>
<evidence type="ECO:0000256" key="3">
    <source>
        <dbReference type="ARBA" id="ARBA00022801"/>
    </source>
</evidence>
<feature type="transmembrane region" description="Helical" evidence="7">
    <location>
        <begin position="12"/>
        <end position="29"/>
    </location>
</feature>
<dbReference type="CDD" id="cd07343">
    <property type="entry name" value="M48A_Zmpste24p_like"/>
    <property type="match status" value="1"/>
</dbReference>
<comment type="cofactor">
    <cofactor evidence="6">
        <name>Zn(2+)</name>
        <dbReference type="ChEBI" id="CHEBI:29105"/>
    </cofactor>
    <text evidence="6">Binds 1 zinc ion per subunit.</text>
</comment>
<feature type="transmembrane region" description="Helical" evidence="7">
    <location>
        <begin position="151"/>
        <end position="173"/>
    </location>
</feature>
<dbReference type="PANTHER" id="PTHR10120">
    <property type="entry name" value="CAAX PRENYL PROTEASE 1"/>
    <property type="match status" value="1"/>
</dbReference>
<reference evidence="11" key="1">
    <citation type="journal article" date="2019" name="Int. J. Syst. Evol. Microbiol.">
        <title>The Global Catalogue of Microorganisms (GCM) 10K type strain sequencing project: providing services to taxonomists for standard genome sequencing and annotation.</title>
        <authorList>
            <consortium name="The Broad Institute Genomics Platform"/>
            <consortium name="The Broad Institute Genome Sequencing Center for Infectious Disease"/>
            <person name="Wu L."/>
            <person name="Ma J."/>
        </authorList>
    </citation>
    <scope>NUCLEOTIDE SEQUENCE [LARGE SCALE GENOMIC DNA]</scope>
    <source>
        <strain evidence="11">CGMCC 1.18575</strain>
    </source>
</reference>
<dbReference type="EMBL" id="JBHSMI010000029">
    <property type="protein sequence ID" value="MFC5405281.1"/>
    <property type="molecule type" value="Genomic_DNA"/>
</dbReference>
<feature type="domain" description="Peptidase M48" evidence="8">
    <location>
        <begin position="212"/>
        <end position="416"/>
    </location>
</feature>
<keyword evidence="1 6" id="KW-0645">Protease</keyword>
<dbReference type="Pfam" id="PF01435">
    <property type="entry name" value="Peptidase_M48"/>
    <property type="match status" value="1"/>
</dbReference>
<keyword evidence="7" id="KW-1133">Transmembrane helix</keyword>
<evidence type="ECO:0000256" key="7">
    <source>
        <dbReference type="SAM" id="Phobius"/>
    </source>
</evidence>
<feature type="transmembrane region" description="Helical" evidence="7">
    <location>
        <begin position="182"/>
        <end position="201"/>
    </location>
</feature>
<keyword evidence="2" id="KW-0479">Metal-binding</keyword>